<keyword evidence="9" id="KW-0732">Signal</keyword>
<keyword evidence="3 8" id="KW-0349">Heme</keyword>
<accession>A0ABV3L5V6</accession>
<evidence type="ECO:0000256" key="4">
    <source>
        <dbReference type="ARBA" id="ARBA00022723"/>
    </source>
</evidence>
<dbReference type="SUPFAM" id="SSF46626">
    <property type="entry name" value="Cytochrome c"/>
    <property type="match status" value="2"/>
</dbReference>
<gene>
    <name evidence="11" type="ORF">AB0T83_09040</name>
</gene>
<evidence type="ECO:0000256" key="6">
    <source>
        <dbReference type="ARBA" id="ARBA00022982"/>
    </source>
</evidence>
<keyword evidence="12" id="KW-1185">Reference proteome</keyword>
<dbReference type="EMBL" id="JBFBVU010000009">
    <property type="protein sequence ID" value="MEV8466921.1"/>
    <property type="molecule type" value="Genomic_DNA"/>
</dbReference>
<reference evidence="11 12" key="1">
    <citation type="submission" date="2024-07" db="EMBL/GenBank/DDBJ databases">
        <authorList>
            <person name="Kang M."/>
        </authorList>
    </citation>
    <scope>NUCLEOTIDE SEQUENCE [LARGE SCALE GENOMIC DNA]</scope>
    <source>
        <strain evidence="11 12">DFM31</strain>
    </source>
</reference>
<evidence type="ECO:0000259" key="10">
    <source>
        <dbReference type="PROSITE" id="PS51007"/>
    </source>
</evidence>
<keyword evidence="5" id="KW-0574">Periplasm</keyword>
<name>A0ABV3L5V6_9RHOB</name>
<feature type="chain" id="PRO_5047498136" description="Cytochrome c domain-containing protein" evidence="9">
    <location>
        <begin position="18"/>
        <end position="189"/>
    </location>
</feature>
<dbReference type="Gene3D" id="1.10.760.10">
    <property type="entry name" value="Cytochrome c-like domain"/>
    <property type="match status" value="2"/>
</dbReference>
<dbReference type="PIRSF" id="PIRSF000005">
    <property type="entry name" value="Cytochrome_c4"/>
    <property type="match status" value="1"/>
</dbReference>
<keyword evidence="4 8" id="KW-0479">Metal-binding</keyword>
<dbReference type="RefSeq" id="WP_366192712.1">
    <property type="nucleotide sequence ID" value="NZ_JBFBVU010000009.1"/>
</dbReference>
<keyword evidence="6" id="KW-0249">Electron transport</keyword>
<proteinExistence type="predicted"/>
<evidence type="ECO:0000256" key="9">
    <source>
        <dbReference type="SAM" id="SignalP"/>
    </source>
</evidence>
<dbReference type="InterPro" id="IPR024167">
    <property type="entry name" value="Cytochrome_c4-like"/>
</dbReference>
<feature type="domain" description="Cytochrome c" evidence="10">
    <location>
        <begin position="106"/>
        <end position="183"/>
    </location>
</feature>
<evidence type="ECO:0000256" key="5">
    <source>
        <dbReference type="ARBA" id="ARBA00022764"/>
    </source>
</evidence>
<evidence type="ECO:0000256" key="2">
    <source>
        <dbReference type="ARBA" id="ARBA00022448"/>
    </source>
</evidence>
<protein>
    <recommendedName>
        <fullName evidence="10">Cytochrome c domain-containing protein</fullName>
    </recommendedName>
</protein>
<evidence type="ECO:0000256" key="3">
    <source>
        <dbReference type="ARBA" id="ARBA00022617"/>
    </source>
</evidence>
<feature type="signal peptide" evidence="9">
    <location>
        <begin position="1"/>
        <end position="17"/>
    </location>
</feature>
<dbReference type="InterPro" id="IPR050597">
    <property type="entry name" value="Cytochrome_c_Oxidase_Subunit"/>
</dbReference>
<dbReference type="InterPro" id="IPR009056">
    <property type="entry name" value="Cyt_c-like_dom"/>
</dbReference>
<dbReference type="Proteomes" id="UP001553161">
    <property type="component" value="Unassembled WGS sequence"/>
</dbReference>
<dbReference type="InterPro" id="IPR036909">
    <property type="entry name" value="Cyt_c-like_dom_sf"/>
</dbReference>
<feature type="domain" description="Cytochrome c" evidence="10">
    <location>
        <begin position="14"/>
        <end position="98"/>
    </location>
</feature>
<comment type="subcellular location">
    <subcellularLocation>
        <location evidence="1">Periplasm</location>
    </subcellularLocation>
</comment>
<comment type="caution">
    <text evidence="11">The sequence shown here is derived from an EMBL/GenBank/DDBJ whole genome shotgun (WGS) entry which is preliminary data.</text>
</comment>
<dbReference type="PROSITE" id="PS51007">
    <property type="entry name" value="CYTC"/>
    <property type="match status" value="2"/>
</dbReference>
<evidence type="ECO:0000313" key="11">
    <source>
        <dbReference type="EMBL" id="MEV8466921.1"/>
    </source>
</evidence>
<dbReference type="PANTHER" id="PTHR33751:SF9">
    <property type="entry name" value="CYTOCHROME C4"/>
    <property type="match status" value="1"/>
</dbReference>
<evidence type="ECO:0000256" key="7">
    <source>
        <dbReference type="ARBA" id="ARBA00023004"/>
    </source>
</evidence>
<dbReference type="PANTHER" id="PTHR33751">
    <property type="entry name" value="CBB3-TYPE CYTOCHROME C OXIDASE SUBUNIT FIXP"/>
    <property type="match status" value="1"/>
</dbReference>
<organism evidence="11 12">
    <name type="scientific">Meridianimarinicoccus marinus</name>
    <dbReference type="NCBI Taxonomy" id="3231483"/>
    <lineage>
        <taxon>Bacteria</taxon>
        <taxon>Pseudomonadati</taxon>
        <taxon>Pseudomonadota</taxon>
        <taxon>Alphaproteobacteria</taxon>
        <taxon>Rhodobacterales</taxon>
        <taxon>Paracoccaceae</taxon>
        <taxon>Meridianimarinicoccus</taxon>
    </lineage>
</organism>
<keyword evidence="7 8" id="KW-0408">Iron</keyword>
<keyword evidence="2" id="KW-0813">Transport</keyword>
<evidence type="ECO:0000313" key="12">
    <source>
        <dbReference type="Proteomes" id="UP001553161"/>
    </source>
</evidence>
<evidence type="ECO:0000256" key="1">
    <source>
        <dbReference type="ARBA" id="ARBA00004418"/>
    </source>
</evidence>
<sequence length="189" mass="20208">MRACSLALMLMAAPVTADGVLDYENAYEACALCHGLFGDSRRAKFPKLAGQDPVYLEAQILAFLSGQRRNDGGQMVAVVTELDAADIPVVVDWFATQDPPTPAPPPQGEEGALLYILGECGSCHDSRTGVPLLTAQHPAYLAKQMRDFRAGLRPVSTRAKTAAMMALSEAEIDTLAAWLGAQPREPHDG</sequence>
<evidence type="ECO:0000256" key="8">
    <source>
        <dbReference type="PROSITE-ProRule" id="PRU00433"/>
    </source>
</evidence>